<accession>A0ABY9X7T7</accession>
<feature type="compositionally biased region" description="Pro residues" evidence="1">
    <location>
        <begin position="45"/>
        <end position="63"/>
    </location>
</feature>
<keyword evidence="4" id="KW-1185">Reference proteome</keyword>
<organism evidence="3 4">
    <name type="scientific">Archangium minus</name>
    <dbReference type="NCBI Taxonomy" id="83450"/>
    <lineage>
        <taxon>Bacteria</taxon>
        <taxon>Pseudomonadati</taxon>
        <taxon>Myxococcota</taxon>
        <taxon>Myxococcia</taxon>
        <taxon>Myxococcales</taxon>
        <taxon>Cystobacterineae</taxon>
        <taxon>Archangiaceae</taxon>
        <taxon>Archangium</taxon>
    </lineage>
</organism>
<evidence type="ECO:0000256" key="2">
    <source>
        <dbReference type="SAM" id="SignalP"/>
    </source>
</evidence>
<dbReference type="RefSeq" id="WP_395811721.1">
    <property type="nucleotide sequence ID" value="NZ_CP043494.1"/>
</dbReference>
<feature type="region of interest" description="Disordered" evidence="1">
    <location>
        <begin position="21"/>
        <end position="75"/>
    </location>
</feature>
<dbReference type="PROSITE" id="PS51257">
    <property type="entry name" value="PROKAR_LIPOPROTEIN"/>
    <property type="match status" value="1"/>
</dbReference>
<evidence type="ECO:0008006" key="5">
    <source>
        <dbReference type="Google" id="ProtNLM"/>
    </source>
</evidence>
<name>A0ABY9X7T7_9BACT</name>
<dbReference type="Proteomes" id="UP001611383">
    <property type="component" value="Chromosome"/>
</dbReference>
<dbReference type="NCBIfam" id="TIGR04534">
    <property type="entry name" value="ELWxxDGT_rpt"/>
    <property type="match status" value="4"/>
</dbReference>
<evidence type="ECO:0000313" key="4">
    <source>
        <dbReference type="Proteomes" id="UP001611383"/>
    </source>
</evidence>
<protein>
    <recommendedName>
        <fullName evidence="5">ELWxxDGT repeat protein</fullName>
    </recommendedName>
</protein>
<proteinExistence type="predicted"/>
<evidence type="ECO:0000256" key="1">
    <source>
        <dbReference type="SAM" id="MobiDB-lite"/>
    </source>
</evidence>
<sequence length="933" mass="99599">MPRKPRHRLLPLSPLMLSVALGCSGPAPEQNATEASTSESQPPSTSEPPLPSPVEQPSPPPGLKPSLVKDILVGEPPLSGNGSNASFIYVPSAATDSAAYFTIEDGLTGSALWKTDGTPEGTRLVRQFVTHVGYGSLPQSLAAVGDTVYLTVADENLGTRIIKSDGTPEGTVNIQQPSAGPVIGPIGPSELIACNDRVFFRTDDGLWTLDGTPERPVRLAPVHILLEDDLRKNSRIVCAEGTLFFVDALFDEDGALWKTDGTPEGTVRLASLGYVSSAAQYPVLFAAGSRVFINPGNWESSLWTSDGTPEGTVQLPGIDPYEPLSVHTTVGGNLFFSVRNSSSWSWALWKSDGTRTQKVVDLPDALQYPVPTGLSVGNTLLFSAYNGHLTRSDGTPEGTFLLQENLSLDELPERSTAASPPDGRLLFSAGTQLWVTDGSVAGTTPFLTSQGQPLYGPSSLMRMGNRVVFWAHGDLHGMEPWVTDGTPEGTRLLHDTYRFDDSDPQLLTDVDGTLFFSAWNTEHGFGLWKSDGTTEGTTLVKELGMMRWQRIPALTTVDGTLFFFRESNSSLWKSDGTEAGTSSLRGFRSIDKKWLTPVGSTIFFSASADTTVGTELWKTDGTVEGTVLVKDIRPGSGGSDIAKPTRVGNTLFFTANDGVHGDELWKSDGTAEGTVLVKDLVPGSRGAINSFEYQERFALGTTLLFTANDNIHGAELWRTDGTAEGTVLVKDIYPGPLSSKLHDLVELGGTIFFTADDSIHGRELWKTDGTSEGTVRVTDIAPGADSAFIAPSWSSDRPSRLYALGGTLFFAADDGVHGYEPWKSDGTAAGTVLLRDVLPGPENSGAHLAPFVSVGNQGTIAFSASDGVSGLELWTTDGTTAGTRRFADVAPGPLSASPLELTVSGSRLFFVADDGEHGRELWSVKQAAFHHQP</sequence>
<evidence type="ECO:0000313" key="3">
    <source>
        <dbReference type="EMBL" id="WNG51459.1"/>
    </source>
</evidence>
<feature type="signal peptide" evidence="2">
    <location>
        <begin position="1"/>
        <end position="29"/>
    </location>
</feature>
<dbReference type="InterPro" id="IPR030916">
    <property type="entry name" value="ELWxxDGT_rpt"/>
</dbReference>
<reference evidence="3 4" key="1">
    <citation type="submission" date="2019-08" db="EMBL/GenBank/DDBJ databases">
        <title>Archangium and Cystobacter genomes.</title>
        <authorList>
            <person name="Chen I.-C.K."/>
            <person name="Wielgoss S."/>
        </authorList>
    </citation>
    <scope>NUCLEOTIDE SEQUENCE [LARGE SCALE GENOMIC DNA]</scope>
    <source>
        <strain evidence="3 4">Cbm 6</strain>
    </source>
</reference>
<feature type="compositionally biased region" description="Low complexity" evidence="1">
    <location>
        <begin position="33"/>
        <end position="44"/>
    </location>
</feature>
<gene>
    <name evidence="3" type="ORF">F0U60_50535</name>
</gene>
<keyword evidence="2" id="KW-0732">Signal</keyword>
<feature type="chain" id="PRO_5046723566" description="ELWxxDGT repeat protein" evidence="2">
    <location>
        <begin position="30"/>
        <end position="933"/>
    </location>
</feature>
<dbReference type="EMBL" id="CP043494">
    <property type="protein sequence ID" value="WNG51459.1"/>
    <property type="molecule type" value="Genomic_DNA"/>
</dbReference>